<evidence type="ECO:0000259" key="1">
    <source>
        <dbReference type="Pfam" id="PF00534"/>
    </source>
</evidence>
<dbReference type="STRING" id="1805146.AUJ27_04105"/>
<dbReference type="EMBL" id="MNUU01000077">
    <property type="protein sequence ID" value="OIO06495.1"/>
    <property type="molecule type" value="Genomic_DNA"/>
</dbReference>
<feature type="domain" description="Glycosyl transferase family 1" evidence="1">
    <location>
        <begin position="199"/>
        <end position="299"/>
    </location>
</feature>
<sequence>MNKIKILCLSFHTPPAVRPQAILIGKMIPEWIRQGLEPVIITYEESGEWDINAPVFKIKNFCINKFFNKIQPLREFFRYRYYKKLTDIIEDIAQKNKIDVIFSFAKPIDSNIVGAMLKKRLSLPFVSHFSDPWYDDPYRSFPKFEEKKVLWQENFIIKNSDKVIFTNETARKLVMKKYPESWFKKSGVIPHCFNLKDYSEAQKIGSDKFIISHIGAFYKKRNSEPLFQALKKIIDENPGLAHKFRIELVGAVNDYAGYSAKGIENMAEVYHLKDNIKIIPPVSYEESLKYMKSSDCLVVIDADMPGSPFLPSKVVDYAGSGNTILGITPKGSPTAEFLKNLGYGSFSYDESDKLKDYLNNLISSRVEMKVNQSFLESFTVSSTTKKLISFFNEVLPKNS</sequence>
<evidence type="ECO:0000259" key="2">
    <source>
        <dbReference type="Pfam" id="PF13439"/>
    </source>
</evidence>
<comment type="caution">
    <text evidence="3">The sequence shown here is derived from an EMBL/GenBank/DDBJ whole genome shotgun (WGS) entry which is preliminary data.</text>
</comment>
<accession>A0A1J4T8C9</accession>
<dbReference type="SUPFAM" id="SSF53756">
    <property type="entry name" value="UDP-Glycosyltransferase/glycogen phosphorylase"/>
    <property type="match status" value="1"/>
</dbReference>
<dbReference type="Proteomes" id="UP000183192">
    <property type="component" value="Unassembled WGS sequence"/>
</dbReference>
<dbReference type="InterPro" id="IPR028098">
    <property type="entry name" value="Glyco_trans_4-like_N"/>
</dbReference>
<dbReference type="InterPro" id="IPR001296">
    <property type="entry name" value="Glyco_trans_1"/>
</dbReference>
<evidence type="ECO:0000313" key="4">
    <source>
        <dbReference type="Proteomes" id="UP000183192"/>
    </source>
</evidence>
<name>A0A1J4T8C9_9BACT</name>
<proteinExistence type="predicted"/>
<dbReference type="Pfam" id="PF13439">
    <property type="entry name" value="Glyco_transf_4"/>
    <property type="match status" value="1"/>
</dbReference>
<gene>
    <name evidence="3" type="ORF">AUJ27_04105</name>
</gene>
<protein>
    <submittedName>
        <fullName evidence="3">Uncharacterized protein</fullName>
    </submittedName>
</protein>
<evidence type="ECO:0000313" key="3">
    <source>
        <dbReference type="EMBL" id="OIO06495.1"/>
    </source>
</evidence>
<dbReference type="GO" id="GO:0016757">
    <property type="term" value="F:glycosyltransferase activity"/>
    <property type="evidence" value="ECO:0007669"/>
    <property type="project" value="InterPro"/>
</dbReference>
<dbReference type="Gene3D" id="3.40.50.2000">
    <property type="entry name" value="Glycogen Phosphorylase B"/>
    <property type="match status" value="2"/>
</dbReference>
<feature type="domain" description="Glycosyltransferase subfamily 4-like N-terminal" evidence="2">
    <location>
        <begin position="28"/>
        <end position="195"/>
    </location>
</feature>
<reference evidence="3 4" key="1">
    <citation type="journal article" date="2016" name="Environ. Microbiol.">
        <title>Genomic resolution of a cold subsurface aquifer community provides metabolic insights for novel microbes adapted to high CO concentrations.</title>
        <authorList>
            <person name="Probst A.J."/>
            <person name="Castelle C.J."/>
            <person name="Singh A."/>
            <person name="Brown C.T."/>
            <person name="Anantharaman K."/>
            <person name="Sharon I."/>
            <person name="Hug L.A."/>
            <person name="Burstein D."/>
            <person name="Emerson J.B."/>
            <person name="Thomas B.C."/>
            <person name="Banfield J.F."/>
        </authorList>
    </citation>
    <scope>NUCLEOTIDE SEQUENCE [LARGE SCALE GENOMIC DNA]</scope>
    <source>
        <strain evidence="3">CG1_02_37_44</strain>
    </source>
</reference>
<organism evidence="3 4">
    <name type="scientific">Candidatus Falkowbacteria bacterium CG1_02_37_44</name>
    <dbReference type="NCBI Taxonomy" id="1805146"/>
    <lineage>
        <taxon>Bacteria</taxon>
        <taxon>Candidatus Falkowiibacteriota</taxon>
    </lineage>
</organism>
<dbReference type="AlphaFoldDB" id="A0A1J4T8C9"/>
<dbReference type="Pfam" id="PF00534">
    <property type="entry name" value="Glycos_transf_1"/>
    <property type="match status" value="1"/>
</dbReference>